<evidence type="ECO:0000313" key="3">
    <source>
        <dbReference type="Proteomes" id="UP000541426"/>
    </source>
</evidence>
<accession>A0A7W6DN12</accession>
<dbReference type="EMBL" id="JACIEJ010000002">
    <property type="protein sequence ID" value="MBB3984506.1"/>
    <property type="molecule type" value="Genomic_DNA"/>
</dbReference>
<protein>
    <submittedName>
        <fullName evidence="2">Uncharacterized protein</fullName>
    </submittedName>
</protein>
<organism evidence="2 3">
    <name type="scientific">Sagittula marina</name>
    <dbReference type="NCBI Taxonomy" id="943940"/>
    <lineage>
        <taxon>Bacteria</taxon>
        <taxon>Pseudomonadati</taxon>
        <taxon>Pseudomonadota</taxon>
        <taxon>Alphaproteobacteria</taxon>
        <taxon>Rhodobacterales</taxon>
        <taxon>Roseobacteraceae</taxon>
        <taxon>Sagittula</taxon>
    </lineage>
</organism>
<evidence type="ECO:0000313" key="2">
    <source>
        <dbReference type="EMBL" id="MBB3984506.1"/>
    </source>
</evidence>
<reference evidence="2 3" key="1">
    <citation type="submission" date="2020-08" db="EMBL/GenBank/DDBJ databases">
        <title>Genomic Encyclopedia of Type Strains, Phase IV (KMG-IV): sequencing the most valuable type-strain genomes for metagenomic binning, comparative biology and taxonomic classification.</title>
        <authorList>
            <person name="Goeker M."/>
        </authorList>
    </citation>
    <scope>NUCLEOTIDE SEQUENCE [LARGE SCALE GENOMIC DNA]</scope>
    <source>
        <strain evidence="2 3">DSM 102235</strain>
    </source>
</reference>
<proteinExistence type="predicted"/>
<comment type="caution">
    <text evidence="2">The sequence shown here is derived from an EMBL/GenBank/DDBJ whole genome shotgun (WGS) entry which is preliminary data.</text>
</comment>
<feature type="region of interest" description="Disordered" evidence="1">
    <location>
        <begin position="39"/>
        <end position="61"/>
    </location>
</feature>
<sequence length="61" mass="6529">MARWKPVDSAIYERAERFHEIICKGESISPVGVMQPDARMQTCGDDGAGGGGTQHGIAVIQ</sequence>
<dbReference type="Proteomes" id="UP000541426">
    <property type="component" value="Unassembled WGS sequence"/>
</dbReference>
<name>A0A7W6DN12_9RHOB</name>
<keyword evidence="3" id="KW-1185">Reference proteome</keyword>
<dbReference type="AlphaFoldDB" id="A0A7W6DN12"/>
<evidence type="ECO:0000256" key="1">
    <source>
        <dbReference type="SAM" id="MobiDB-lite"/>
    </source>
</evidence>
<gene>
    <name evidence="2" type="ORF">GGQ68_000822</name>
</gene>